<feature type="domain" description="YCII-related" evidence="2">
    <location>
        <begin position="1"/>
        <end position="81"/>
    </location>
</feature>
<comment type="caution">
    <text evidence="3">The sequence shown here is derived from an EMBL/GenBank/DDBJ whole genome shotgun (WGS) entry which is preliminary data.</text>
</comment>
<evidence type="ECO:0000313" key="3">
    <source>
        <dbReference type="EMBL" id="MDE5420097.1"/>
    </source>
</evidence>
<keyword evidence="4" id="KW-1185">Reference proteome</keyword>
<reference evidence="3 4" key="1">
    <citation type="submission" date="2022-01" db="EMBL/GenBank/DDBJ databases">
        <title>Labilibaculum sp. nov, a marine bacterium isolated from Antarctica.</title>
        <authorList>
            <person name="Dai W."/>
        </authorList>
    </citation>
    <scope>NUCLEOTIDE SEQUENCE [LARGE SCALE GENOMIC DNA]</scope>
    <source>
        <strain evidence="3 4">DW002</strain>
    </source>
</reference>
<dbReference type="InterPro" id="IPR005545">
    <property type="entry name" value="YCII"/>
</dbReference>
<evidence type="ECO:0000313" key="4">
    <source>
        <dbReference type="Proteomes" id="UP001528920"/>
    </source>
</evidence>
<gene>
    <name evidence="3" type="ORF">L3049_19065</name>
</gene>
<dbReference type="EMBL" id="JAKJSC010000008">
    <property type="protein sequence ID" value="MDE5420097.1"/>
    <property type="molecule type" value="Genomic_DNA"/>
</dbReference>
<dbReference type="RefSeq" id="WP_275111429.1">
    <property type="nucleotide sequence ID" value="NZ_JAKJSC010000008.1"/>
</dbReference>
<accession>A0ABT5VXF5</accession>
<dbReference type="InterPro" id="IPR011008">
    <property type="entry name" value="Dimeric_a/b-barrel"/>
</dbReference>
<sequence>MFIISLTYKVPLEKVEAELNNHVQYLKEQYALGNFKASGRKVPRTGGIILSQMKDKSQLEEVLAMDPFHKNDLADYSITEFIPSMTSDELTCLLEV</sequence>
<dbReference type="PANTHER" id="PTHR37828">
    <property type="entry name" value="GSR2449 PROTEIN"/>
    <property type="match status" value="1"/>
</dbReference>
<protein>
    <submittedName>
        <fullName evidence="3">YciI family protein</fullName>
    </submittedName>
</protein>
<dbReference type="Proteomes" id="UP001528920">
    <property type="component" value="Unassembled WGS sequence"/>
</dbReference>
<organism evidence="3 4">
    <name type="scientific">Paralabilibaculum antarcticum</name>
    <dbReference type="NCBI Taxonomy" id="2912572"/>
    <lineage>
        <taxon>Bacteria</taxon>
        <taxon>Pseudomonadati</taxon>
        <taxon>Bacteroidota</taxon>
        <taxon>Bacteroidia</taxon>
        <taxon>Marinilabiliales</taxon>
        <taxon>Marinifilaceae</taxon>
        <taxon>Paralabilibaculum</taxon>
    </lineage>
</organism>
<dbReference type="SUPFAM" id="SSF54909">
    <property type="entry name" value="Dimeric alpha+beta barrel"/>
    <property type="match status" value="1"/>
</dbReference>
<dbReference type="PANTHER" id="PTHR37828:SF1">
    <property type="entry name" value="YCII-RELATED DOMAIN-CONTAINING PROTEIN"/>
    <property type="match status" value="1"/>
</dbReference>
<evidence type="ECO:0000256" key="1">
    <source>
        <dbReference type="ARBA" id="ARBA00007689"/>
    </source>
</evidence>
<evidence type="ECO:0000259" key="2">
    <source>
        <dbReference type="Pfam" id="PF03795"/>
    </source>
</evidence>
<comment type="similarity">
    <text evidence="1">Belongs to the YciI family.</text>
</comment>
<proteinExistence type="inferred from homology"/>
<name>A0ABT5VXF5_9BACT</name>
<dbReference type="Pfam" id="PF03795">
    <property type="entry name" value="YCII"/>
    <property type="match status" value="1"/>
</dbReference>